<accession>A0ACB9QTP8</accession>
<keyword evidence="2" id="KW-1185">Reference proteome</keyword>
<proteinExistence type="predicted"/>
<dbReference type="EMBL" id="CM042884">
    <property type="protein sequence ID" value="KAI4369341.1"/>
    <property type="molecule type" value="Genomic_DNA"/>
</dbReference>
<dbReference type="Proteomes" id="UP001057402">
    <property type="component" value="Chromosome 5"/>
</dbReference>
<comment type="caution">
    <text evidence="1">The sequence shown here is derived from an EMBL/GenBank/DDBJ whole genome shotgun (WGS) entry which is preliminary data.</text>
</comment>
<reference evidence="2" key="1">
    <citation type="journal article" date="2023" name="Front. Plant Sci.">
        <title>Chromosomal-level genome assembly of Melastoma candidum provides insights into trichome evolution.</title>
        <authorList>
            <person name="Zhong Y."/>
            <person name="Wu W."/>
            <person name="Sun C."/>
            <person name="Zou P."/>
            <person name="Liu Y."/>
            <person name="Dai S."/>
            <person name="Zhou R."/>
        </authorList>
    </citation>
    <scope>NUCLEOTIDE SEQUENCE [LARGE SCALE GENOMIC DNA]</scope>
</reference>
<evidence type="ECO:0000313" key="2">
    <source>
        <dbReference type="Proteomes" id="UP001057402"/>
    </source>
</evidence>
<evidence type="ECO:0000313" key="1">
    <source>
        <dbReference type="EMBL" id="KAI4369341.1"/>
    </source>
</evidence>
<protein>
    <submittedName>
        <fullName evidence="1">Uncharacterized protein</fullName>
    </submittedName>
</protein>
<name>A0ACB9QTP8_9MYRT</name>
<sequence length="103" mass="12768">MEQYGYNYSMTEKRRLFLRSYQFSRKRSLAERVKGSLASAKRVVWSRLRSGRRLRKLVWAKLSRLRYSFNYRRRSRFLHRLRYNYNRLILGQADSNKKSSCFW</sequence>
<gene>
    <name evidence="1" type="ORF">MLD38_017789</name>
</gene>
<organism evidence="1 2">
    <name type="scientific">Melastoma candidum</name>
    <dbReference type="NCBI Taxonomy" id="119954"/>
    <lineage>
        <taxon>Eukaryota</taxon>
        <taxon>Viridiplantae</taxon>
        <taxon>Streptophyta</taxon>
        <taxon>Embryophyta</taxon>
        <taxon>Tracheophyta</taxon>
        <taxon>Spermatophyta</taxon>
        <taxon>Magnoliopsida</taxon>
        <taxon>eudicotyledons</taxon>
        <taxon>Gunneridae</taxon>
        <taxon>Pentapetalae</taxon>
        <taxon>rosids</taxon>
        <taxon>malvids</taxon>
        <taxon>Myrtales</taxon>
        <taxon>Melastomataceae</taxon>
        <taxon>Melastomatoideae</taxon>
        <taxon>Melastomateae</taxon>
        <taxon>Melastoma</taxon>
    </lineage>
</organism>